<accession>A0ABQ3RVI7</accession>
<dbReference type="Pfam" id="PF00574">
    <property type="entry name" value="CLP_protease"/>
    <property type="match status" value="1"/>
</dbReference>
<dbReference type="Proteomes" id="UP000649259">
    <property type="component" value="Unassembled WGS sequence"/>
</dbReference>
<evidence type="ECO:0008006" key="3">
    <source>
        <dbReference type="Google" id="ProtNLM"/>
    </source>
</evidence>
<evidence type="ECO:0000313" key="2">
    <source>
        <dbReference type="Proteomes" id="UP000649259"/>
    </source>
</evidence>
<sequence length="50" mass="5415">MRHTGRTPEQVSADVERETFLTAEDAVAYGLVGGIVPGRRPSARRPHGGR</sequence>
<dbReference type="InterPro" id="IPR029045">
    <property type="entry name" value="ClpP/crotonase-like_dom_sf"/>
</dbReference>
<protein>
    <recommendedName>
        <fullName evidence="3">ATP-dependent Clp protease proteolytic subunit</fullName>
    </recommendedName>
</protein>
<reference evidence="2" key="1">
    <citation type="submission" date="2023-07" db="EMBL/GenBank/DDBJ databases">
        <title>Whole genome shotgun sequence of Streptomyces cacaoi subsp. asoensis NBRC 13813.</title>
        <authorList>
            <person name="Komaki H."/>
            <person name="Tamura T."/>
        </authorList>
    </citation>
    <scope>NUCLEOTIDE SEQUENCE [LARGE SCALE GENOMIC DNA]</scope>
    <source>
        <strain evidence="2">NBRC 13813</strain>
    </source>
</reference>
<dbReference type="InterPro" id="IPR023562">
    <property type="entry name" value="ClpP/TepA"/>
</dbReference>
<gene>
    <name evidence="1" type="ORF">Saso_14400</name>
</gene>
<dbReference type="EMBL" id="BNEB01000002">
    <property type="protein sequence ID" value="GHI59790.1"/>
    <property type="molecule type" value="Genomic_DNA"/>
</dbReference>
<proteinExistence type="predicted"/>
<dbReference type="Gene3D" id="3.90.226.10">
    <property type="entry name" value="2-enoyl-CoA Hydratase, Chain A, domain 1"/>
    <property type="match status" value="1"/>
</dbReference>
<dbReference type="RefSeq" id="WP_372442407.1">
    <property type="nucleotide sequence ID" value="NZ_BMSI01000017.1"/>
</dbReference>
<dbReference type="SUPFAM" id="SSF52096">
    <property type="entry name" value="ClpP/crotonase"/>
    <property type="match status" value="1"/>
</dbReference>
<keyword evidence="2" id="KW-1185">Reference proteome</keyword>
<organism evidence="1 2">
    <name type="scientific">Streptomyces asoensis</name>
    <dbReference type="NCBI Taxonomy" id="249586"/>
    <lineage>
        <taxon>Bacteria</taxon>
        <taxon>Bacillati</taxon>
        <taxon>Actinomycetota</taxon>
        <taxon>Actinomycetes</taxon>
        <taxon>Kitasatosporales</taxon>
        <taxon>Streptomycetaceae</taxon>
        <taxon>Streptomyces</taxon>
    </lineage>
</organism>
<name>A0ABQ3RVI7_9ACTN</name>
<comment type="caution">
    <text evidence="1">The sequence shown here is derived from an EMBL/GenBank/DDBJ whole genome shotgun (WGS) entry which is preliminary data.</text>
</comment>
<evidence type="ECO:0000313" key="1">
    <source>
        <dbReference type="EMBL" id="GHI59790.1"/>
    </source>
</evidence>
<dbReference type="GeneID" id="91469367"/>